<dbReference type="AlphaFoldDB" id="Q4UCG6"/>
<dbReference type="eggNOG" id="ENOG502T3RK">
    <property type="taxonomic scope" value="Eukaryota"/>
</dbReference>
<dbReference type="SUPFAM" id="SSF50249">
    <property type="entry name" value="Nucleic acid-binding proteins"/>
    <property type="match status" value="1"/>
</dbReference>
<dbReference type="GeneID" id="3864865"/>
<dbReference type="RefSeq" id="XP_954961.1">
    <property type="nucleotide sequence ID" value="XM_949868.1"/>
</dbReference>
<dbReference type="Proteomes" id="UP000001950">
    <property type="component" value="Chromosome 3"/>
</dbReference>
<dbReference type="OrthoDB" id="25571at2759"/>
<name>Q4UCG6_THEAN</name>
<reference evidence="1 2" key="1">
    <citation type="journal article" date="2005" name="Science">
        <title>Genome of the host-cell transforming parasite Theileria annulata compared with T. parva.</title>
        <authorList>
            <person name="Pain A."/>
            <person name="Renauld H."/>
            <person name="Berriman M."/>
            <person name="Murphy L."/>
            <person name="Yeats C.A."/>
            <person name="Weir W."/>
            <person name="Kerhornou A."/>
            <person name="Aslett M."/>
            <person name="Bishop R."/>
            <person name="Bouchier C."/>
            <person name="Cochet M."/>
            <person name="Coulson R.M.R."/>
            <person name="Cronin A."/>
            <person name="de Villiers E.P."/>
            <person name="Fraser A."/>
            <person name="Fosker N."/>
            <person name="Gardner M."/>
            <person name="Goble A."/>
            <person name="Griffiths-Jones S."/>
            <person name="Harris D.E."/>
            <person name="Katzer F."/>
            <person name="Larke N."/>
            <person name="Lord A."/>
            <person name="Maser P."/>
            <person name="McKellar S."/>
            <person name="Mooney P."/>
            <person name="Morton F."/>
            <person name="Nene V."/>
            <person name="O'Neil S."/>
            <person name="Price C."/>
            <person name="Quail M.A."/>
            <person name="Rabbinowitsch E."/>
            <person name="Rawlings N.D."/>
            <person name="Rutter S."/>
            <person name="Saunders D."/>
            <person name="Seeger K."/>
            <person name="Shah T."/>
            <person name="Squares R."/>
            <person name="Squares S."/>
            <person name="Tivey A."/>
            <person name="Walker A.R."/>
            <person name="Woodward J."/>
            <person name="Dobbelaere D.A.E."/>
            <person name="Langsley G."/>
            <person name="Rajandream M.A."/>
            <person name="McKeever D."/>
            <person name="Shiels B."/>
            <person name="Tait A."/>
            <person name="Barrell B.G."/>
            <person name="Hall N."/>
        </authorList>
    </citation>
    <scope>NUCLEOTIDE SEQUENCE [LARGE SCALE GENOMIC DNA]</scope>
    <source>
        <strain evidence="2">Ankara</strain>
    </source>
</reference>
<dbReference type="InterPro" id="IPR012340">
    <property type="entry name" value="NA-bd_OB-fold"/>
</dbReference>
<dbReference type="InParanoid" id="Q4UCG6"/>
<sequence>MDGFEFGLLGGIFSTNQHVNEEPDSTQKSDGKYEFTTEYVPPDVSEIPQPVFQKQQKPSNVESLVPVVVGKVLSNIVDPNQKLKVFGTPVFGMCVVGQVKNLEKFPSVFQFDLDDSTGVIRVHFSNVSLELDDFDYVQIVGSLVLLSMDNFYIDSQHLINYGKYSKAVEDRIRYHNVLVAYAAYNLDLGEKLKLQNKHVGKMSDLPGPSNGQDFKDAKLGPEYDHITNELEILVIKYLKSTPEGISKKTPLFEALMNTHQGIFVFSSIFMNFFNF</sequence>
<organism evidence="1 2">
    <name type="scientific">Theileria annulata</name>
    <dbReference type="NCBI Taxonomy" id="5874"/>
    <lineage>
        <taxon>Eukaryota</taxon>
        <taxon>Sar</taxon>
        <taxon>Alveolata</taxon>
        <taxon>Apicomplexa</taxon>
        <taxon>Aconoidasida</taxon>
        <taxon>Piroplasmida</taxon>
        <taxon>Theileriidae</taxon>
        <taxon>Theileria</taxon>
    </lineage>
</organism>
<keyword evidence="2" id="KW-1185">Reference proteome</keyword>
<dbReference type="OMA" id="YAAYNLD"/>
<evidence type="ECO:0000313" key="1">
    <source>
        <dbReference type="EMBL" id="CAI75485.1"/>
    </source>
</evidence>
<protein>
    <recommendedName>
        <fullName evidence="3">OB domain-containing protein</fullName>
    </recommendedName>
</protein>
<dbReference type="Gene3D" id="2.40.50.140">
    <property type="entry name" value="Nucleic acid-binding proteins"/>
    <property type="match status" value="1"/>
</dbReference>
<evidence type="ECO:0008006" key="3">
    <source>
        <dbReference type="Google" id="ProtNLM"/>
    </source>
</evidence>
<proteinExistence type="predicted"/>
<accession>Q4UCG6</accession>
<evidence type="ECO:0000313" key="2">
    <source>
        <dbReference type="Proteomes" id="UP000001950"/>
    </source>
</evidence>
<gene>
    <name evidence="1" type="ORF">TA03665</name>
</gene>
<dbReference type="KEGG" id="tan:TA03665"/>
<dbReference type="EMBL" id="CR940352">
    <property type="protein sequence ID" value="CAI75485.1"/>
    <property type="molecule type" value="Genomic_DNA"/>
</dbReference>
<dbReference type="VEuPathDB" id="PiroplasmaDB:TA03665"/>